<protein>
    <submittedName>
        <fullName evidence="5">Beta-barrel assembly machine subunit BamE</fullName>
    </submittedName>
</protein>
<evidence type="ECO:0000256" key="2">
    <source>
        <dbReference type="ARBA" id="ARBA00023136"/>
    </source>
</evidence>
<dbReference type="EMBL" id="FNYD01000001">
    <property type="protein sequence ID" value="SEI46280.1"/>
    <property type="molecule type" value="Genomic_DNA"/>
</dbReference>
<gene>
    <name evidence="5" type="ORF">SAMN05444007_101266</name>
</gene>
<evidence type="ECO:0000256" key="1">
    <source>
        <dbReference type="ARBA" id="ARBA00022729"/>
    </source>
</evidence>
<reference evidence="5 6" key="1">
    <citation type="submission" date="2016-10" db="EMBL/GenBank/DDBJ databases">
        <authorList>
            <person name="de Groot N.N."/>
        </authorList>
    </citation>
    <scope>NUCLEOTIDE SEQUENCE [LARGE SCALE GENOMIC DNA]</scope>
    <source>
        <strain evidence="5 6">DSM 29340</strain>
    </source>
</reference>
<dbReference type="Proteomes" id="UP000199379">
    <property type="component" value="Unassembled WGS sequence"/>
</dbReference>
<keyword evidence="6" id="KW-1185">Reference proteome</keyword>
<accession>A0A1H6R3B8</accession>
<dbReference type="RefSeq" id="WP_092361759.1">
    <property type="nucleotide sequence ID" value="NZ_BMGV01000001.1"/>
</dbReference>
<evidence type="ECO:0000256" key="3">
    <source>
        <dbReference type="SAM" id="SignalP"/>
    </source>
</evidence>
<dbReference type="Pfam" id="PF04355">
    <property type="entry name" value="BamE"/>
    <property type="match status" value="1"/>
</dbReference>
<feature type="chain" id="PRO_5011685525" evidence="3">
    <location>
        <begin position="26"/>
        <end position="158"/>
    </location>
</feature>
<keyword evidence="1 3" id="KW-0732">Signal</keyword>
<organism evidence="5 6">
    <name type="scientific">Cribrihabitans marinus</name>
    <dbReference type="NCBI Taxonomy" id="1227549"/>
    <lineage>
        <taxon>Bacteria</taxon>
        <taxon>Pseudomonadati</taxon>
        <taxon>Pseudomonadota</taxon>
        <taxon>Alphaproteobacteria</taxon>
        <taxon>Rhodobacterales</taxon>
        <taxon>Paracoccaceae</taxon>
        <taxon>Cribrihabitans</taxon>
    </lineage>
</organism>
<name>A0A1H6R3B8_9RHOB</name>
<proteinExistence type="predicted"/>
<dbReference type="OrthoDB" id="7203955at2"/>
<dbReference type="InterPro" id="IPR037873">
    <property type="entry name" value="BamE-like"/>
</dbReference>
<sequence>MNRTVWRTGPVARCAALCALAVALAGCSERFRNHGYVPSEEELAQVRPGVDTRDSVIEAIGSPSSTSVVGDQGIYYVSTRMRYFGPKAPEVVARELVAISFDQAGIVRNIERYGLEDGRVVPLQRRVTDSAIQDKTFIRQLLGNLGNFNPATALPTSE</sequence>
<evidence type="ECO:0000313" key="6">
    <source>
        <dbReference type="Proteomes" id="UP000199379"/>
    </source>
</evidence>
<dbReference type="Gene3D" id="3.30.1450.10">
    <property type="match status" value="1"/>
</dbReference>
<feature type="signal peptide" evidence="3">
    <location>
        <begin position="1"/>
        <end position="25"/>
    </location>
</feature>
<dbReference type="AlphaFoldDB" id="A0A1H6R3B8"/>
<dbReference type="STRING" id="1227549.SAMN05444007_101266"/>
<dbReference type="PROSITE" id="PS51257">
    <property type="entry name" value="PROKAR_LIPOPROTEIN"/>
    <property type="match status" value="1"/>
</dbReference>
<keyword evidence="2" id="KW-0472">Membrane</keyword>
<feature type="domain" description="Outer membrane protein assembly factor BamE" evidence="4">
    <location>
        <begin position="35"/>
        <end position="110"/>
    </location>
</feature>
<dbReference type="GO" id="GO:0019867">
    <property type="term" value="C:outer membrane"/>
    <property type="evidence" value="ECO:0007669"/>
    <property type="project" value="InterPro"/>
</dbReference>
<evidence type="ECO:0000313" key="5">
    <source>
        <dbReference type="EMBL" id="SEI46280.1"/>
    </source>
</evidence>
<dbReference type="InterPro" id="IPR007450">
    <property type="entry name" value="BamE_dom"/>
</dbReference>
<evidence type="ECO:0000259" key="4">
    <source>
        <dbReference type="Pfam" id="PF04355"/>
    </source>
</evidence>